<feature type="compositionally biased region" description="Basic and acidic residues" evidence="1">
    <location>
        <begin position="31"/>
        <end position="107"/>
    </location>
</feature>
<feature type="compositionally biased region" description="Basic and acidic residues" evidence="1">
    <location>
        <begin position="10"/>
        <end position="21"/>
    </location>
</feature>
<gene>
    <name evidence="2" type="ORF">SEMRO_157_G071380.1</name>
</gene>
<organism evidence="2 3">
    <name type="scientific">Seminavis robusta</name>
    <dbReference type="NCBI Taxonomy" id="568900"/>
    <lineage>
        <taxon>Eukaryota</taxon>
        <taxon>Sar</taxon>
        <taxon>Stramenopiles</taxon>
        <taxon>Ochrophyta</taxon>
        <taxon>Bacillariophyta</taxon>
        <taxon>Bacillariophyceae</taxon>
        <taxon>Bacillariophycidae</taxon>
        <taxon>Naviculales</taxon>
        <taxon>Naviculaceae</taxon>
        <taxon>Seminavis</taxon>
    </lineage>
</organism>
<keyword evidence="3" id="KW-1185">Reference proteome</keyword>
<feature type="region of interest" description="Disordered" evidence="1">
    <location>
        <begin position="1"/>
        <end position="155"/>
    </location>
</feature>
<protein>
    <submittedName>
        <fullName evidence="2">Uncharacterized protein</fullName>
    </submittedName>
</protein>
<feature type="compositionally biased region" description="Basic and acidic residues" evidence="1">
    <location>
        <begin position="138"/>
        <end position="147"/>
    </location>
</feature>
<feature type="compositionally biased region" description="Acidic residues" evidence="1">
    <location>
        <begin position="110"/>
        <end position="121"/>
    </location>
</feature>
<accession>A0A9N8H8E8</accession>
<sequence>MAKSSRKVKKEPASDCIKEEPTGMDNNGSTKSEHDKAKNVKEEASPGKVKMEAVLDIVKMEESTTDQVKKESATDEVKEEAVLDVVKTEEPTTDKVKEELVRDKLNVENEASEMDDGDVEGATETSPKDEEMEDEDKTPEAAKEKASKASGKKKPKIRVDVQDKILAYFGQQLQTDRKDVPKEEVAQECGFAKSGSHGFFYAWQDLLKNKGWIARSSEKGCFRLTDQGKDNIPEGVVLVSARKDNAGMLEFFKTCLLKQCKKAKSDKVDIMFDILKDGKPHSLEEFTNATGYANLKSAGLGYPFSHMEKKMKVLEKNADKMYQLTDKCFPDGRP</sequence>
<evidence type="ECO:0000313" key="3">
    <source>
        <dbReference type="Proteomes" id="UP001153069"/>
    </source>
</evidence>
<dbReference type="Proteomes" id="UP001153069">
    <property type="component" value="Unassembled WGS sequence"/>
</dbReference>
<name>A0A9N8H8E8_9STRA</name>
<dbReference type="EMBL" id="CAICTM010000156">
    <property type="protein sequence ID" value="CAB9503170.1"/>
    <property type="molecule type" value="Genomic_DNA"/>
</dbReference>
<evidence type="ECO:0000313" key="2">
    <source>
        <dbReference type="EMBL" id="CAB9503170.1"/>
    </source>
</evidence>
<reference evidence="2" key="1">
    <citation type="submission" date="2020-06" db="EMBL/GenBank/DDBJ databases">
        <authorList>
            <consortium name="Plant Systems Biology data submission"/>
        </authorList>
    </citation>
    <scope>NUCLEOTIDE SEQUENCE</scope>
    <source>
        <strain evidence="2">D6</strain>
    </source>
</reference>
<dbReference type="OrthoDB" id="10540568at2759"/>
<dbReference type="AlphaFoldDB" id="A0A9N8H8E8"/>
<proteinExistence type="predicted"/>
<evidence type="ECO:0000256" key="1">
    <source>
        <dbReference type="SAM" id="MobiDB-lite"/>
    </source>
</evidence>
<comment type="caution">
    <text evidence="2">The sequence shown here is derived from an EMBL/GenBank/DDBJ whole genome shotgun (WGS) entry which is preliminary data.</text>
</comment>